<evidence type="ECO:0000313" key="1">
    <source>
        <dbReference type="EMBL" id="KAK1306913.1"/>
    </source>
</evidence>
<keyword evidence="2" id="KW-1185">Reference proteome</keyword>
<sequence>MNLRPYSPFKSETYSPLNITIDKEYEKCHESEIKLPLEWEAYSSHESEILYPMKLIHTSDESETCP</sequence>
<reference evidence="1" key="2">
    <citation type="submission" date="2023-06" db="EMBL/GenBank/DDBJ databases">
        <authorList>
            <person name="Ma L."/>
            <person name="Liu K.-W."/>
            <person name="Li Z."/>
            <person name="Hsiao Y.-Y."/>
            <person name="Qi Y."/>
            <person name="Fu T."/>
            <person name="Tang G."/>
            <person name="Zhang D."/>
            <person name="Sun W.-H."/>
            <person name="Liu D.-K."/>
            <person name="Li Y."/>
            <person name="Chen G.-Z."/>
            <person name="Liu X.-D."/>
            <person name="Liao X.-Y."/>
            <person name="Jiang Y.-T."/>
            <person name="Yu X."/>
            <person name="Hao Y."/>
            <person name="Huang J."/>
            <person name="Zhao X.-W."/>
            <person name="Ke S."/>
            <person name="Chen Y.-Y."/>
            <person name="Wu W.-L."/>
            <person name="Hsu J.-L."/>
            <person name="Lin Y.-F."/>
            <person name="Huang M.-D."/>
            <person name="Li C.-Y."/>
            <person name="Huang L."/>
            <person name="Wang Z.-W."/>
            <person name="Zhao X."/>
            <person name="Zhong W.-Y."/>
            <person name="Peng D.-H."/>
            <person name="Ahmad S."/>
            <person name="Lan S."/>
            <person name="Zhang J.-S."/>
            <person name="Tsai W.-C."/>
            <person name="Van De Peer Y."/>
            <person name="Liu Z.-J."/>
        </authorList>
    </citation>
    <scope>NUCLEOTIDE SEQUENCE</scope>
    <source>
        <strain evidence="1">CP</strain>
        <tissue evidence="1">Leaves</tissue>
    </source>
</reference>
<comment type="caution">
    <text evidence="1">The sequence shown here is derived from an EMBL/GenBank/DDBJ whole genome shotgun (WGS) entry which is preliminary data.</text>
</comment>
<accession>A0AAV9DZV8</accession>
<evidence type="ECO:0000313" key="2">
    <source>
        <dbReference type="Proteomes" id="UP001180020"/>
    </source>
</evidence>
<gene>
    <name evidence="1" type="ORF">QJS10_CPA10g00346</name>
</gene>
<dbReference type="Proteomes" id="UP001180020">
    <property type="component" value="Unassembled WGS sequence"/>
</dbReference>
<dbReference type="AlphaFoldDB" id="A0AAV9DZV8"/>
<reference evidence="1" key="1">
    <citation type="journal article" date="2023" name="Nat. Commun.">
        <title>Diploid and tetraploid genomes of Acorus and the evolution of monocots.</title>
        <authorList>
            <person name="Ma L."/>
            <person name="Liu K.W."/>
            <person name="Li Z."/>
            <person name="Hsiao Y.Y."/>
            <person name="Qi Y."/>
            <person name="Fu T."/>
            <person name="Tang G.D."/>
            <person name="Zhang D."/>
            <person name="Sun W.H."/>
            <person name="Liu D.K."/>
            <person name="Li Y."/>
            <person name="Chen G.Z."/>
            <person name="Liu X.D."/>
            <person name="Liao X.Y."/>
            <person name="Jiang Y.T."/>
            <person name="Yu X."/>
            <person name="Hao Y."/>
            <person name="Huang J."/>
            <person name="Zhao X.W."/>
            <person name="Ke S."/>
            <person name="Chen Y.Y."/>
            <person name="Wu W.L."/>
            <person name="Hsu J.L."/>
            <person name="Lin Y.F."/>
            <person name="Huang M.D."/>
            <person name="Li C.Y."/>
            <person name="Huang L."/>
            <person name="Wang Z.W."/>
            <person name="Zhao X."/>
            <person name="Zhong W.Y."/>
            <person name="Peng D.H."/>
            <person name="Ahmad S."/>
            <person name="Lan S."/>
            <person name="Zhang J.S."/>
            <person name="Tsai W.C."/>
            <person name="Van de Peer Y."/>
            <person name="Liu Z.J."/>
        </authorList>
    </citation>
    <scope>NUCLEOTIDE SEQUENCE</scope>
    <source>
        <strain evidence="1">CP</strain>
    </source>
</reference>
<dbReference type="EMBL" id="JAUJYO010000010">
    <property type="protein sequence ID" value="KAK1306913.1"/>
    <property type="molecule type" value="Genomic_DNA"/>
</dbReference>
<protein>
    <submittedName>
        <fullName evidence="1">Uncharacterized protein</fullName>
    </submittedName>
</protein>
<proteinExistence type="predicted"/>
<name>A0AAV9DZV8_ACOCL</name>
<organism evidence="1 2">
    <name type="scientific">Acorus calamus</name>
    <name type="common">Sweet flag</name>
    <dbReference type="NCBI Taxonomy" id="4465"/>
    <lineage>
        <taxon>Eukaryota</taxon>
        <taxon>Viridiplantae</taxon>
        <taxon>Streptophyta</taxon>
        <taxon>Embryophyta</taxon>
        <taxon>Tracheophyta</taxon>
        <taxon>Spermatophyta</taxon>
        <taxon>Magnoliopsida</taxon>
        <taxon>Liliopsida</taxon>
        <taxon>Acoraceae</taxon>
        <taxon>Acorus</taxon>
    </lineage>
</organism>